<evidence type="ECO:0000313" key="6">
    <source>
        <dbReference type="Proteomes" id="UP000798808"/>
    </source>
</evidence>
<dbReference type="SUPFAM" id="SSF55073">
    <property type="entry name" value="Nucleotide cyclase"/>
    <property type="match status" value="1"/>
</dbReference>
<comment type="subcellular location">
    <subcellularLocation>
        <location evidence="1">Cell membrane</location>
        <topology evidence="1">Multi-pass membrane protein</topology>
    </subcellularLocation>
</comment>
<reference evidence="5 6" key="1">
    <citation type="submission" date="2019-02" db="EMBL/GenBank/DDBJ databases">
        <authorList>
            <person name="Goldberg S.R."/>
            <person name="Haltli B.A."/>
            <person name="Correa H."/>
            <person name="Russell K.G."/>
        </authorList>
    </citation>
    <scope>NUCLEOTIDE SEQUENCE [LARGE SCALE GENOMIC DNA]</scope>
    <source>
        <strain evidence="5 6">JCM 16186</strain>
    </source>
</reference>
<dbReference type="Pfam" id="PF00211">
    <property type="entry name" value="Guanylate_cyc"/>
    <property type="match status" value="1"/>
</dbReference>
<feature type="domain" description="Guanylate cyclase" evidence="4">
    <location>
        <begin position="51"/>
        <end position="184"/>
    </location>
</feature>
<dbReference type="PANTHER" id="PTHR43081:SF17">
    <property type="entry name" value="BLL5647 PROTEIN"/>
    <property type="match status" value="1"/>
</dbReference>
<dbReference type="InterPro" id="IPR050697">
    <property type="entry name" value="Adenylyl/Guanylyl_Cyclase_3/4"/>
</dbReference>
<dbReference type="InterPro" id="IPR029787">
    <property type="entry name" value="Nucleotide_cyclase"/>
</dbReference>
<evidence type="ECO:0000256" key="3">
    <source>
        <dbReference type="ARBA" id="ARBA00023136"/>
    </source>
</evidence>
<dbReference type="InterPro" id="IPR001054">
    <property type="entry name" value="A/G_cyclase"/>
</dbReference>
<sequence>MKQLKLFTPSVSQSIQVDINRRLKKNRKAATKDTSQADLWTQPKEEEREMALFFLDIRNFTPFVERHTAHEVIYIVRKLFSSFQTIVRSNHGQIIETSGDGFYAAFGFDRGVEEAVASAIKAGKAILESLEGLNENIFVKKLNQRIDVGIGLHAGKVATGTIHLGGKDHLIVMGYPVNIASRLEAATKELNNNFIISATAFEMLNNPPADQPTTEISLKGVVGPCRIHLLGKPYVGN</sequence>
<accession>A0ABW9RQL1</accession>
<protein>
    <submittedName>
        <fullName evidence="5">Adenylate/guanylate cyclase domain-containing protein</fullName>
    </submittedName>
</protein>
<dbReference type="CDD" id="cd07302">
    <property type="entry name" value="CHD"/>
    <property type="match status" value="1"/>
</dbReference>
<dbReference type="Gene3D" id="3.30.70.1230">
    <property type="entry name" value="Nucleotide cyclase"/>
    <property type="match status" value="1"/>
</dbReference>
<dbReference type="Proteomes" id="UP000798808">
    <property type="component" value="Unassembled WGS sequence"/>
</dbReference>
<dbReference type="PANTHER" id="PTHR43081">
    <property type="entry name" value="ADENYLATE CYCLASE, TERMINAL-DIFFERENTIATION SPECIFIC-RELATED"/>
    <property type="match status" value="1"/>
</dbReference>
<evidence type="ECO:0000256" key="2">
    <source>
        <dbReference type="ARBA" id="ARBA00022475"/>
    </source>
</evidence>
<proteinExistence type="predicted"/>
<keyword evidence="2" id="KW-1003">Cell membrane</keyword>
<dbReference type="RefSeq" id="WP_155171278.1">
    <property type="nucleotide sequence ID" value="NZ_BAAAFL010000068.1"/>
</dbReference>
<organism evidence="5 6">
    <name type="scientific">Fulvivirga kasyanovii</name>
    <dbReference type="NCBI Taxonomy" id="396812"/>
    <lineage>
        <taxon>Bacteria</taxon>
        <taxon>Pseudomonadati</taxon>
        <taxon>Bacteroidota</taxon>
        <taxon>Cytophagia</taxon>
        <taxon>Cytophagales</taxon>
        <taxon>Fulvivirgaceae</taxon>
        <taxon>Fulvivirga</taxon>
    </lineage>
</organism>
<dbReference type="EMBL" id="SMLW01000497">
    <property type="protein sequence ID" value="MTI25245.1"/>
    <property type="molecule type" value="Genomic_DNA"/>
</dbReference>
<evidence type="ECO:0000256" key="1">
    <source>
        <dbReference type="ARBA" id="ARBA00004651"/>
    </source>
</evidence>
<comment type="caution">
    <text evidence="5">The sequence shown here is derived from an EMBL/GenBank/DDBJ whole genome shotgun (WGS) entry which is preliminary data.</text>
</comment>
<evidence type="ECO:0000259" key="4">
    <source>
        <dbReference type="PROSITE" id="PS50125"/>
    </source>
</evidence>
<dbReference type="PROSITE" id="PS50125">
    <property type="entry name" value="GUANYLATE_CYCLASE_2"/>
    <property type="match status" value="1"/>
</dbReference>
<keyword evidence="3" id="KW-0472">Membrane</keyword>
<gene>
    <name evidence="5" type="ORF">E1163_09855</name>
</gene>
<evidence type="ECO:0000313" key="5">
    <source>
        <dbReference type="EMBL" id="MTI25245.1"/>
    </source>
</evidence>
<dbReference type="SMART" id="SM00044">
    <property type="entry name" value="CYCc"/>
    <property type="match status" value="1"/>
</dbReference>
<name>A0ABW9RQL1_9BACT</name>
<keyword evidence="6" id="KW-1185">Reference proteome</keyword>